<dbReference type="GO" id="GO:0034220">
    <property type="term" value="P:monoatomic ion transmembrane transport"/>
    <property type="evidence" value="ECO:0007669"/>
    <property type="project" value="UniProtKB-KW"/>
</dbReference>
<dbReference type="PANTHER" id="PTHR11893">
    <property type="entry name" value="INNEXIN"/>
    <property type="match status" value="1"/>
</dbReference>
<keyword evidence="5 12" id="KW-0812">Transmembrane</keyword>
<dbReference type="EMBL" id="CAJGYM010000002">
    <property type="protein sequence ID" value="CAD6185206.1"/>
    <property type="molecule type" value="Genomic_DNA"/>
</dbReference>
<accession>A0A8S1GPD3</accession>
<keyword evidence="4" id="KW-1003">Cell membrane</keyword>
<keyword evidence="9 12" id="KW-0406">Ion transport</keyword>
<keyword evidence="10 12" id="KW-0472">Membrane</keyword>
<organism evidence="13 14">
    <name type="scientific">Caenorhabditis auriculariae</name>
    <dbReference type="NCBI Taxonomy" id="2777116"/>
    <lineage>
        <taxon>Eukaryota</taxon>
        <taxon>Metazoa</taxon>
        <taxon>Ecdysozoa</taxon>
        <taxon>Nematoda</taxon>
        <taxon>Chromadorea</taxon>
        <taxon>Rhabditida</taxon>
        <taxon>Rhabditina</taxon>
        <taxon>Rhabditomorpha</taxon>
        <taxon>Rhabditoidea</taxon>
        <taxon>Rhabditidae</taxon>
        <taxon>Peloderinae</taxon>
        <taxon>Caenorhabditis</taxon>
    </lineage>
</organism>
<sequence length="424" mass="49176">MSFFWAPTINTLYEGITGSRNAIDATDQLNLRLTPAIMIMTATAIYCKQLFGSPMQCWLPREFGGSWEAYAHDYCFISDVYYVPFEENISDEHRQRKISYYRWIPIVLVLQALMYTIPGRLWYYLQNQTALNLYSFIDMGEEIWDRIGKEREKNLYNMSQNIISTLQKCKDSRRILRRTWRFAGSQAAAIYIISKLLTLFNLFGQLVLTCYFLGVDSPFWGWKILFSNKVYENTIFPLMMTCDFEIRNLGQIQKYSTDCVTMLNAFNSKFYTLLYFWNLLLILLTTITTLDFLMSFFFRPTLLLPGKLNQIEGMTSELKQKFLNHFLYSDGLILLYVLRHRINGIFANNLMHKIVMAFIYEEYGASAPPDAVAVYNSDDCCKTDQEVLTDVSDKDSGKMSMDRYAAYVGEGTLKADALATNSSP</sequence>
<evidence type="ECO:0000313" key="14">
    <source>
        <dbReference type="Proteomes" id="UP000835052"/>
    </source>
</evidence>
<dbReference type="GO" id="GO:0005886">
    <property type="term" value="C:plasma membrane"/>
    <property type="evidence" value="ECO:0007669"/>
    <property type="project" value="UniProtKB-SubCell"/>
</dbReference>
<feature type="transmembrane region" description="Helical" evidence="12">
    <location>
        <begin position="103"/>
        <end position="125"/>
    </location>
</feature>
<evidence type="ECO:0000256" key="10">
    <source>
        <dbReference type="ARBA" id="ARBA00023136"/>
    </source>
</evidence>
<feature type="transmembrane region" description="Helical" evidence="12">
    <location>
        <begin position="273"/>
        <end position="298"/>
    </location>
</feature>
<comment type="caution">
    <text evidence="12">Lacks conserved residue(s) required for the propagation of feature annotation.</text>
</comment>
<proteinExistence type="inferred from homology"/>
<evidence type="ECO:0000256" key="7">
    <source>
        <dbReference type="ARBA" id="ARBA00022949"/>
    </source>
</evidence>
<evidence type="ECO:0000256" key="2">
    <source>
        <dbReference type="ARBA" id="ARBA00004651"/>
    </source>
</evidence>
<keyword evidence="8 12" id="KW-1133">Transmembrane helix</keyword>
<evidence type="ECO:0000256" key="5">
    <source>
        <dbReference type="ARBA" id="ARBA00022692"/>
    </source>
</evidence>
<keyword evidence="14" id="KW-1185">Reference proteome</keyword>
<dbReference type="AlphaFoldDB" id="A0A8S1GPD3"/>
<protein>
    <recommendedName>
        <fullName evidence="12">Innexin</fullName>
    </recommendedName>
</protein>
<dbReference type="Pfam" id="PF00876">
    <property type="entry name" value="Innexin"/>
    <property type="match status" value="1"/>
</dbReference>
<keyword evidence="7" id="KW-0965">Cell junction</keyword>
<dbReference type="GO" id="GO:0005921">
    <property type="term" value="C:gap junction"/>
    <property type="evidence" value="ECO:0007669"/>
    <property type="project" value="UniProtKB-SubCell"/>
</dbReference>
<evidence type="ECO:0000256" key="3">
    <source>
        <dbReference type="ARBA" id="ARBA00022448"/>
    </source>
</evidence>
<name>A0A8S1GPD3_9PELO</name>
<evidence type="ECO:0000256" key="8">
    <source>
        <dbReference type="ARBA" id="ARBA00022989"/>
    </source>
</evidence>
<feature type="transmembrane region" description="Helical" evidence="12">
    <location>
        <begin position="188"/>
        <end position="213"/>
    </location>
</feature>
<dbReference type="GO" id="GO:0005243">
    <property type="term" value="F:gap junction channel activity"/>
    <property type="evidence" value="ECO:0007669"/>
    <property type="project" value="TreeGrafter"/>
</dbReference>
<gene>
    <name evidence="12" type="primary">inx</name>
    <name evidence="13" type="ORF">CAUJ_LOCUS1125</name>
</gene>
<evidence type="ECO:0000256" key="4">
    <source>
        <dbReference type="ARBA" id="ARBA00022475"/>
    </source>
</evidence>
<comment type="caution">
    <text evidence="13">The sequence shown here is derived from an EMBL/GenBank/DDBJ whole genome shotgun (WGS) entry which is preliminary data.</text>
</comment>
<evidence type="ECO:0000256" key="9">
    <source>
        <dbReference type="ARBA" id="ARBA00023065"/>
    </source>
</evidence>
<evidence type="ECO:0000256" key="12">
    <source>
        <dbReference type="RuleBase" id="RU010713"/>
    </source>
</evidence>
<keyword evidence="11 12" id="KW-0407">Ion channel</keyword>
<evidence type="ECO:0000256" key="11">
    <source>
        <dbReference type="ARBA" id="ARBA00023303"/>
    </source>
</evidence>
<dbReference type="InterPro" id="IPR000990">
    <property type="entry name" value="Innexin"/>
</dbReference>
<dbReference type="PROSITE" id="PS51013">
    <property type="entry name" value="PANNEXIN"/>
    <property type="match status" value="1"/>
</dbReference>
<evidence type="ECO:0000256" key="1">
    <source>
        <dbReference type="ARBA" id="ARBA00004610"/>
    </source>
</evidence>
<evidence type="ECO:0000256" key="6">
    <source>
        <dbReference type="ARBA" id="ARBA00022868"/>
    </source>
</evidence>
<dbReference type="Proteomes" id="UP000835052">
    <property type="component" value="Unassembled WGS sequence"/>
</dbReference>
<dbReference type="PANTHER" id="PTHR11893:SF28">
    <property type="entry name" value="INNEXIN-2"/>
    <property type="match status" value="1"/>
</dbReference>
<reference evidence="13" key="1">
    <citation type="submission" date="2020-10" db="EMBL/GenBank/DDBJ databases">
        <authorList>
            <person name="Kikuchi T."/>
        </authorList>
    </citation>
    <scope>NUCLEOTIDE SEQUENCE</scope>
    <source>
        <strain evidence="13">NKZ352</strain>
    </source>
</reference>
<comment type="subcellular location">
    <subcellularLocation>
        <location evidence="1">Cell junction</location>
        <location evidence="1">Gap junction</location>
    </subcellularLocation>
    <subcellularLocation>
        <location evidence="2 12">Cell membrane</location>
        <topology evidence="2 12">Multi-pass membrane protein</topology>
    </subcellularLocation>
</comment>
<comment type="function">
    <text evidence="12">Structural component of the gap junctions.</text>
</comment>
<dbReference type="PRINTS" id="PR01262">
    <property type="entry name" value="INNEXIN"/>
</dbReference>
<keyword evidence="6" id="KW-0303">Gap junction</keyword>
<evidence type="ECO:0000313" key="13">
    <source>
        <dbReference type="EMBL" id="CAD6185206.1"/>
    </source>
</evidence>
<comment type="similarity">
    <text evidence="12">Belongs to the pannexin family.</text>
</comment>
<keyword evidence="3 12" id="KW-0813">Transport</keyword>
<dbReference type="OrthoDB" id="5867527at2759"/>